<evidence type="ECO:0000259" key="1">
    <source>
        <dbReference type="PROSITE" id="PS50883"/>
    </source>
</evidence>
<gene>
    <name evidence="2" type="ORF">P9875_14350</name>
</gene>
<dbReference type="InterPro" id="IPR001633">
    <property type="entry name" value="EAL_dom"/>
</dbReference>
<dbReference type="InterPro" id="IPR035919">
    <property type="entry name" value="EAL_sf"/>
</dbReference>
<evidence type="ECO:0000313" key="2">
    <source>
        <dbReference type="EMBL" id="WFR82274.1"/>
    </source>
</evidence>
<dbReference type="Proteomes" id="UP001219584">
    <property type="component" value="Chromosome"/>
</dbReference>
<dbReference type="SUPFAM" id="SSF141868">
    <property type="entry name" value="EAL domain-like"/>
    <property type="match status" value="1"/>
</dbReference>
<dbReference type="InterPro" id="IPR050706">
    <property type="entry name" value="Cyclic-di-GMP_PDE-like"/>
</dbReference>
<evidence type="ECO:0000313" key="3">
    <source>
        <dbReference type="Proteomes" id="UP001219584"/>
    </source>
</evidence>
<protein>
    <submittedName>
        <fullName evidence="2">EAL domain-containing protein</fullName>
    </submittedName>
</protein>
<dbReference type="EMBL" id="CP121464">
    <property type="protein sequence ID" value="WFR82274.1"/>
    <property type="molecule type" value="Genomic_DNA"/>
</dbReference>
<proteinExistence type="predicted"/>
<reference evidence="2 3" key="1">
    <citation type="submission" date="2023-04" db="EMBL/GenBank/DDBJ databases">
        <title>Nanopore sequencing of Janthinobacterium from water.</title>
        <authorList>
            <person name="Ciuchcinski K."/>
            <person name="Rokowska A."/>
            <person name="Dziewit L."/>
        </authorList>
    </citation>
    <scope>NUCLEOTIDE SEQUENCE [LARGE SCALE GENOMIC DNA]</scope>
    <source>
        <strain evidence="2 3">DEMB2</strain>
    </source>
</reference>
<dbReference type="Gene3D" id="3.20.20.450">
    <property type="entry name" value="EAL domain"/>
    <property type="match status" value="1"/>
</dbReference>
<dbReference type="PANTHER" id="PTHR33121:SF71">
    <property type="entry name" value="OXYGEN SENSOR PROTEIN DOSP"/>
    <property type="match status" value="1"/>
</dbReference>
<sequence>MSAAVYALSSTTMRQRLPARPFTLPSDADVIHAIHSGDGLRVVYQPQYDLHSRRVVSAEALLRWDHPQHGSVPPSVLIPMVNRLGLHLPLFELVVKEVIAMLQHLRRQGGDVPVAVNASIDTVCTPGMADLLATKMWDACLPTRLLKVEVTEDLPVLDELCLSACLNTLRAKGFPLSLDDFGAGSATFNVLFKMPFDEVKIDGAFIRDMETNAHSHAIVATLISLAQRLNLKLVAEGIENESVLAALLGIGCHIGQGYALARPMEREEFIQRQLTRPVAMAMTLKAM</sequence>
<name>A0ABY8IBF9_9BURK</name>
<dbReference type="RefSeq" id="WP_278318769.1">
    <property type="nucleotide sequence ID" value="NZ_CP121464.1"/>
</dbReference>
<dbReference type="CDD" id="cd01948">
    <property type="entry name" value="EAL"/>
    <property type="match status" value="1"/>
</dbReference>
<dbReference type="SMART" id="SM00052">
    <property type="entry name" value="EAL"/>
    <property type="match status" value="1"/>
</dbReference>
<dbReference type="Pfam" id="PF00563">
    <property type="entry name" value="EAL"/>
    <property type="match status" value="1"/>
</dbReference>
<keyword evidence="3" id="KW-1185">Reference proteome</keyword>
<organism evidence="2 3">
    <name type="scientific">Janthinobacterium rivuli</name>
    <dbReference type="NCBI Taxonomy" id="2751478"/>
    <lineage>
        <taxon>Bacteria</taxon>
        <taxon>Pseudomonadati</taxon>
        <taxon>Pseudomonadota</taxon>
        <taxon>Betaproteobacteria</taxon>
        <taxon>Burkholderiales</taxon>
        <taxon>Oxalobacteraceae</taxon>
        <taxon>Janthinobacterium</taxon>
    </lineage>
</organism>
<feature type="domain" description="EAL" evidence="1">
    <location>
        <begin position="23"/>
        <end position="277"/>
    </location>
</feature>
<accession>A0ABY8IBF9</accession>
<dbReference type="PROSITE" id="PS50883">
    <property type="entry name" value="EAL"/>
    <property type="match status" value="1"/>
</dbReference>
<dbReference type="PANTHER" id="PTHR33121">
    <property type="entry name" value="CYCLIC DI-GMP PHOSPHODIESTERASE PDEF"/>
    <property type="match status" value="1"/>
</dbReference>